<proteinExistence type="predicted"/>
<gene>
    <name evidence="1" type="ORF">BRZCDTV_507</name>
</gene>
<sequence>MTTHCIQAVKRGDLNELQRLIQVGHPMSKVLPAVAIASHQYDIFEWLKDQGCDTMGIEVRHYQNGVSGVGKTQTLNKNETRYGFKAC</sequence>
<evidence type="ECO:0000313" key="1">
    <source>
        <dbReference type="EMBL" id="SPN79771.1"/>
    </source>
</evidence>
<accession>A0A2R8FFZ2</accession>
<name>A0A2R8FFZ2_9VIRU</name>
<reference evidence="1" key="1">
    <citation type="submission" date="2018-03" db="EMBL/GenBank/DDBJ databases">
        <authorList>
            <consortium name="Urmite Genomes"/>
        </authorList>
    </citation>
    <scope>NUCLEOTIDE SEQUENCE [LARGE SCALE GENOMIC DNA]</scope>
    <source>
        <strain evidence="1">IHUMI-27.7</strain>
    </source>
</reference>
<dbReference type="EMBL" id="LT994651">
    <property type="protein sequence ID" value="SPN79771.1"/>
    <property type="molecule type" value="Genomic_DNA"/>
</dbReference>
<evidence type="ECO:0008006" key="3">
    <source>
        <dbReference type="Google" id="ProtNLM"/>
    </source>
</evidence>
<dbReference type="Proteomes" id="UP000273054">
    <property type="component" value="Segment"/>
</dbReference>
<keyword evidence="2" id="KW-1185">Reference proteome</keyword>
<protein>
    <recommendedName>
        <fullName evidence="3">Ankyrin repeat-containing protein</fullName>
    </recommendedName>
</protein>
<organism evidence="1">
    <name type="scientific">Brazilian cedratvirus IHUMI</name>
    <dbReference type="NCBI Taxonomy" id="2126980"/>
    <lineage>
        <taxon>Viruses</taxon>
        <taxon>Pithoviruses</taxon>
        <taxon>Orthocedratvirinae</taxon>
        <taxon>Alphacedratvirus</taxon>
        <taxon>Alphacedratvirus brasiliense</taxon>
    </lineage>
</organism>
<evidence type="ECO:0000313" key="2">
    <source>
        <dbReference type="Proteomes" id="UP000273054"/>
    </source>
</evidence>